<reference evidence="9" key="1">
    <citation type="submission" date="2016-09" db="EMBL/GenBank/DDBJ databases">
        <authorList>
            <person name="Wan X."/>
            <person name="Hou S."/>
        </authorList>
    </citation>
    <scope>NUCLEOTIDE SEQUENCE [LARGE SCALE GENOMIC DNA]</scope>
    <source>
        <strain evidence="9">KH87</strain>
    </source>
</reference>
<dbReference type="Pfam" id="PF02796">
    <property type="entry name" value="HTH_7"/>
    <property type="match status" value="1"/>
</dbReference>
<comment type="caution">
    <text evidence="8">The sequence shown here is derived from an EMBL/GenBank/DDBJ whole genome shotgun (WGS) entry which is preliminary data.</text>
</comment>
<dbReference type="GO" id="GO:0003677">
    <property type="term" value="F:DNA binding"/>
    <property type="evidence" value="ECO:0007669"/>
    <property type="project" value="UniProtKB-KW"/>
</dbReference>
<protein>
    <submittedName>
        <fullName evidence="8">IS21 family transposase</fullName>
    </submittedName>
</protein>
<dbReference type="RefSeq" id="WP_070049611.1">
    <property type="nucleotide sequence ID" value="NZ_CBCSDO010000023.1"/>
</dbReference>
<dbReference type="InterPro" id="IPR009057">
    <property type="entry name" value="Homeodomain-like_sf"/>
</dbReference>
<dbReference type="PROSITE" id="PS50943">
    <property type="entry name" value="HTH_CROC1"/>
    <property type="match status" value="1"/>
</dbReference>
<sequence length="344" mass="39887">MITKEELMKIQILHQQGLSQRAIAKQLGISRNTVKRYLRAALDTPVYTARAKGRSKLEPYTSFLHSRIKQAKPVHLSGEVLFREVKELGYTGSLSLLRQYLYQYRGKPMPEPVVRFETEAGKQMQVDWGQMRGGKQPIHAFIAVLGFSRAMMVIFTDNMRYDTLEHCHRLTFDYFQGIPREVWYDNMKTVVVERNAYGEGQHKLNQAFYQFAKSMGFIPKLCHTYRPQTKGKVERMVRYVRDNFFRPLNTKLMALGQTLDVQSANEEVLIWLETVAHQRIHDTTKQKPAERLIEERKVLQGLPPIILPLVASLDTSVPLPSLKVFNQQPLHHDLSVYDQLMEAI</sequence>
<feature type="domain" description="Integrase catalytic" evidence="7">
    <location>
        <begin position="108"/>
        <end position="296"/>
    </location>
</feature>
<dbReference type="EMBL" id="MKEK01000001">
    <property type="protein sequence ID" value="OEY70047.1"/>
    <property type="molecule type" value="Genomic_DNA"/>
</dbReference>
<dbReference type="InterPro" id="IPR012337">
    <property type="entry name" value="RNaseH-like_sf"/>
</dbReference>
<evidence type="ECO:0000259" key="6">
    <source>
        <dbReference type="PROSITE" id="PS50943"/>
    </source>
</evidence>
<evidence type="ECO:0000259" key="5">
    <source>
        <dbReference type="PROSITE" id="PS50531"/>
    </source>
</evidence>
<dbReference type="Gene3D" id="3.30.420.10">
    <property type="entry name" value="Ribonuclease H-like superfamily/Ribonuclease H"/>
    <property type="match status" value="1"/>
</dbReference>
<proteinExistence type="inferred from homology"/>
<dbReference type="GO" id="GO:0000150">
    <property type="term" value="F:DNA strand exchange activity"/>
    <property type="evidence" value="ECO:0007669"/>
    <property type="project" value="InterPro"/>
</dbReference>
<comment type="similarity">
    <text evidence="1">Belongs to the transposase IS21/IS408/IS1162 family.</text>
</comment>
<evidence type="ECO:0000256" key="3">
    <source>
        <dbReference type="ARBA" id="ARBA00023125"/>
    </source>
</evidence>
<keyword evidence="3" id="KW-0238">DNA-binding</keyword>
<dbReference type="SUPFAM" id="SSF53098">
    <property type="entry name" value="Ribonuclease H-like"/>
    <property type="match status" value="1"/>
</dbReference>
<dbReference type="PROSITE" id="PS50531">
    <property type="entry name" value="HTH_IS21"/>
    <property type="match status" value="1"/>
</dbReference>
<dbReference type="InterPro" id="IPR006120">
    <property type="entry name" value="Resolvase_HTH_dom"/>
</dbReference>
<evidence type="ECO:0000259" key="7">
    <source>
        <dbReference type="PROSITE" id="PS50994"/>
    </source>
</evidence>
<gene>
    <name evidence="8" type="ORF">BI198_11060</name>
</gene>
<organism evidence="8 9">
    <name type="scientific">Rheinheimera salexigens</name>
    <dbReference type="NCBI Taxonomy" id="1628148"/>
    <lineage>
        <taxon>Bacteria</taxon>
        <taxon>Pseudomonadati</taxon>
        <taxon>Pseudomonadota</taxon>
        <taxon>Gammaproteobacteria</taxon>
        <taxon>Chromatiales</taxon>
        <taxon>Chromatiaceae</taxon>
        <taxon>Rheinheimera</taxon>
    </lineage>
</organism>
<dbReference type="PANTHER" id="PTHR35004:SF6">
    <property type="entry name" value="TRANSPOSASE"/>
    <property type="match status" value="1"/>
</dbReference>
<evidence type="ECO:0000256" key="1">
    <source>
        <dbReference type="ARBA" id="ARBA00009277"/>
    </source>
</evidence>
<feature type="domain" description="HTH cro/C1-type" evidence="6">
    <location>
        <begin position="15"/>
        <end position="39"/>
    </location>
</feature>
<evidence type="ECO:0000256" key="4">
    <source>
        <dbReference type="ARBA" id="ARBA00023172"/>
    </source>
</evidence>
<evidence type="ECO:0000313" key="8">
    <source>
        <dbReference type="EMBL" id="OEY70047.1"/>
    </source>
</evidence>
<dbReference type="AlphaFoldDB" id="A0A1E7Q7E4"/>
<dbReference type="InterPro" id="IPR001584">
    <property type="entry name" value="Integrase_cat-core"/>
</dbReference>
<dbReference type="InterPro" id="IPR001387">
    <property type="entry name" value="Cro/C1-type_HTH"/>
</dbReference>
<keyword evidence="2" id="KW-0815">Transposition</keyword>
<dbReference type="PROSITE" id="PS50994">
    <property type="entry name" value="INTEGRASE"/>
    <property type="match status" value="1"/>
</dbReference>
<dbReference type="GO" id="GO:0032196">
    <property type="term" value="P:transposition"/>
    <property type="evidence" value="ECO:0007669"/>
    <property type="project" value="UniProtKB-KW"/>
</dbReference>
<evidence type="ECO:0000256" key="2">
    <source>
        <dbReference type="ARBA" id="ARBA00022578"/>
    </source>
</evidence>
<keyword evidence="9" id="KW-1185">Reference proteome</keyword>
<dbReference type="PANTHER" id="PTHR35004">
    <property type="entry name" value="TRANSPOSASE RV3428C-RELATED"/>
    <property type="match status" value="1"/>
</dbReference>
<feature type="domain" description="HTH IS21-type" evidence="5">
    <location>
        <begin position="5"/>
        <end position="68"/>
    </location>
</feature>
<dbReference type="Proteomes" id="UP000242258">
    <property type="component" value="Unassembled WGS sequence"/>
</dbReference>
<accession>A0A1E7Q7E4</accession>
<dbReference type="SUPFAM" id="SSF46689">
    <property type="entry name" value="Homeodomain-like"/>
    <property type="match status" value="1"/>
</dbReference>
<keyword evidence="4" id="KW-0233">DNA recombination</keyword>
<evidence type="ECO:0000313" key="9">
    <source>
        <dbReference type="Proteomes" id="UP000242258"/>
    </source>
</evidence>
<dbReference type="InterPro" id="IPR017894">
    <property type="entry name" value="HTH_IS21_transposase_type"/>
</dbReference>
<dbReference type="InterPro" id="IPR036397">
    <property type="entry name" value="RNaseH_sf"/>
</dbReference>
<dbReference type="GO" id="GO:0015074">
    <property type="term" value="P:DNA integration"/>
    <property type="evidence" value="ECO:0007669"/>
    <property type="project" value="InterPro"/>
</dbReference>
<dbReference type="NCBIfam" id="NF033546">
    <property type="entry name" value="transpos_IS21"/>
    <property type="match status" value="1"/>
</dbReference>
<name>A0A1E7Q7E4_9GAMM</name>
<dbReference type="Gene3D" id="1.10.10.60">
    <property type="entry name" value="Homeodomain-like"/>
    <property type="match status" value="1"/>
</dbReference>
<dbReference type="Pfam" id="PF00665">
    <property type="entry name" value="rve"/>
    <property type="match status" value="1"/>
</dbReference>